<evidence type="ECO:0000256" key="10">
    <source>
        <dbReference type="RuleBase" id="RU366018"/>
    </source>
</evidence>
<keyword evidence="13" id="KW-1185">Reference proteome</keyword>
<evidence type="ECO:0000256" key="9">
    <source>
        <dbReference type="PROSITE-ProRule" id="PRU00508"/>
    </source>
</evidence>
<dbReference type="eggNOG" id="KOG1140">
    <property type="taxonomic scope" value="Eukaryota"/>
</dbReference>
<dbReference type="InParanoid" id="A7ASV9"/>
<keyword evidence="7 10" id="KW-0862">Zinc</keyword>
<dbReference type="PANTHER" id="PTHR21497">
    <property type="entry name" value="UBIQUITIN LIGASE E3 ALPHA-RELATED"/>
    <property type="match status" value="1"/>
</dbReference>
<dbReference type="GO" id="GO:0000151">
    <property type="term" value="C:ubiquitin ligase complex"/>
    <property type="evidence" value="ECO:0007669"/>
    <property type="project" value="TreeGrafter"/>
</dbReference>
<keyword evidence="4 10" id="KW-0479">Metal-binding</keyword>
<evidence type="ECO:0000256" key="3">
    <source>
        <dbReference type="ARBA" id="ARBA00022679"/>
    </source>
</evidence>
<evidence type="ECO:0000313" key="12">
    <source>
        <dbReference type="EMBL" id="EDO06020.1"/>
    </source>
</evidence>
<dbReference type="EC" id="2.3.2.27" evidence="10"/>
<comment type="catalytic activity">
    <reaction evidence="1 10">
        <text>S-ubiquitinyl-[E2 ubiquitin-conjugating enzyme]-L-cysteine + [acceptor protein]-L-lysine = [E2 ubiquitin-conjugating enzyme]-L-cysteine + N(6)-ubiquitinyl-[acceptor protein]-L-lysine.</text>
        <dbReference type="EC" id="2.3.2.27"/>
    </reaction>
</comment>
<dbReference type="Pfam" id="PF02207">
    <property type="entry name" value="zf-UBR"/>
    <property type="match status" value="1"/>
</dbReference>
<keyword evidence="6 10" id="KW-0833">Ubl conjugation pathway</keyword>
<comment type="similarity">
    <text evidence="8 10">Belongs to the E3 ubiquitin-protein ligase UBR1-like family.</text>
</comment>
<dbReference type="GeneID" id="5477812"/>
<accession>A7ASV9</accession>
<evidence type="ECO:0000259" key="11">
    <source>
        <dbReference type="PROSITE" id="PS51157"/>
    </source>
</evidence>
<name>A7ASV9_BABBO</name>
<dbReference type="RefSeq" id="XP_001609588.1">
    <property type="nucleotide sequence ID" value="XM_001609538.1"/>
</dbReference>
<reference evidence="12 13" key="1">
    <citation type="journal article" date="2007" name="PLoS Pathog.">
        <title>Genome sequence of Babesia bovis and comparative analysis of apicomplexan hemoprotozoa.</title>
        <authorList>
            <person name="Brayton K.A."/>
            <person name="Lau A.O.T."/>
            <person name="Herndon D.R."/>
            <person name="Hannick L."/>
            <person name="Kappmeyer L.S."/>
            <person name="Berens S.J."/>
            <person name="Bidwell S.L."/>
            <person name="Brown W.C."/>
            <person name="Crabtree J."/>
            <person name="Fadrosh D."/>
            <person name="Feldblum T."/>
            <person name="Forberger H.A."/>
            <person name="Haas B.J."/>
            <person name="Howell J.M."/>
            <person name="Khouri H."/>
            <person name="Koo H."/>
            <person name="Mann D.J."/>
            <person name="Norimine J."/>
            <person name="Paulsen I.T."/>
            <person name="Radune D."/>
            <person name="Ren Q."/>
            <person name="Smith R.K. Jr."/>
            <person name="Suarez C.E."/>
            <person name="White O."/>
            <person name="Wortman J.R."/>
            <person name="Knowles D.P. Jr."/>
            <person name="McElwain T.F."/>
            <person name="Nene V.M."/>
        </authorList>
    </citation>
    <scope>NUCLEOTIDE SEQUENCE [LARGE SCALE GENOMIC DNA]</scope>
    <source>
        <strain evidence="12">T2Bo</strain>
    </source>
</reference>
<dbReference type="CDD" id="cd19673">
    <property type="entry name" value="UBR-box_UBR3"/>
    <property type="match status" value="1"/>
</dbReference>
<dbReference type="GO" id="GO:0016567">
    <property type="term" value="P:protein ubiquitination"/>
    <property type="evidence" value="ECO:0007669"/>
    <property type="project" value="UniProtKB-UniRule"/>
</dbReference>
<proteinExistence type="inferred from homology"/>
<dbReference type="Gene3D" id="2.10.110.30">
    <property type="match status" value="1"/>
</dbReference>
<evidence type="ECO:0000256" key="2">
    <source>
        <dbReference type="ARBA" id="ARBA00004906"/>
    </source>
</evidence>
<evidence type="ECO:0000256" key="5">
    <source>
        <dbReference type="ARBA" id="ARBA00022771"/>
    </source>
</evidence>
<gene>
    <name evidence="12" type="ORF">BBOV_II000600</name>
</gene>
<comment type="pathway">
    <text evidence="2 10">Protein modification; protein ubiquitination.</text>
</comment>
<comment type="function">
    <text evidence="10">Ubiquitin ligase protein which is a component of the N-end rule pathway. Recognizes and binds to proteins bearing specific N-terminal residues that are destabilizing according to the N-end rule, leading to their ubiquitination and subsequent degradation.</text>
</comment>
<protein>
    <recommendedName>
        <fullName evidence="10">E3 ubiquitin-protein ligase</fullName>
        <ecNumber evidence="10">2.3.2.27</ecNumber>
    </recommendedName>
</protein>
<dbReference type="Pfam" id="PF18995">
    <property type="entry name" value="PRT6_C"/>
    <property type="match status" value="1"/>
</dbReference>
<dbReference type="OMA" id="MISCCGH"/>
<sequence length="1958" mass="223153">MAEVSGTKRQRGSYSIESLDIRALDIYSFSTLDYDVVSREIYAYLYPNCCPRSVNRLMSLYTGTTGHCTAKWMEETVAFKCYDCEADSTCAICLECFFRSNHDGHRFRLTRTTGGCCDCGDPGSWAVGGSCSSHRWSLDIEDEKQLLVVFNTDFLIRLRDTFRQMIDYISDYVTTYEIALEPLARLLMLFLDELLKVTPAFRYVFYEEMPKSTLKLWMGRHQVLDPEIRKSYNSFYLTMLTSMAFKSLFSSVYIELYPEIVQPYKGPDEWHLNHLSVQLFTYPYIATSAVSTGFIELCISSLTDHHARDARLGTLQFPRYESGLFGLYLVVLSDLSYLMAHEGVVKQVFQSSALSGALFRLLDHMHLMNTMELHTAEHVSYENSGYGIAFTSEHTLHSALRHFTEYCKRDSITSAEFYRQLDSYILGRISAWQSSRDRLCRTFHIPFVRFFASVVDFNYIRRLYVSAVDPATLSSDPVVTSFSDAVLLYIIRTAISTLRFSQEVKQNYWVYNGESMHEQNEHYRQVVLVQLDIAALQIAISVLGLRRSAGLTNIDPLGVVYTEVFEPKEGHVPGDAMFTCQVFVHILQVLIHDVKHLEKLCVPRDSMNAEYLRRGYPMLLMDIVTSLGTGKVVFKEVASSVDTYWRHHPHIVRAVEAVSTSNYSEVAGKAYLRPTAEVYRMIDISWRPYDTSYDYVIPAEQCRGSVGFLGSRRSDGLMQPEFYDNQDSIMLSLGVSNCFNIALELIWCLSGREKLPSPGDSSSVLTDSVDRENIISKPLRYFGAVNWSETSLDKWNRGLMFALKTILLVMDSKDFVSPSDATVLVDLLESVHTRVSDDRVMSGMLRYVISRMREKFEIDLKSESSVPTKCRKQAVKQLQRRYMSFIMSQQKKLPVDSEESLVDEDTTADIESCILCKQGMVNGKSFGFMCFISSNSILRRCVTSLGTHSVYSRVVVPLQSSMISCCGHVVHMHCIREHNNSTRDLRDIPSGVQKQKDEFYCPICKSLCNYVLEYIPDSVMSDRDSDTDDLLDKLPPAAWRHPFYANWVPSPILARYNPSPHVVYTANSKLTNTYTKSESQGRSYYEDLGITDPQGATLSCAKCQGIDRSTRDQPSCNILFYTKQSKEHVLDRSLFINQFSAWLKLHPDKLDHLGKILGIDLTLIYDSHVVSEYALVVFGGQRCLYGIQNWRHVESGIEVDPRFWMLYHYLLATSTCRRNQLTVSPSLLQHLVRNIYITGRGVAVNGPVNSLDKNYFDLDVEELAVPDITSISDGSKVGLLDILLQSFTDDQVRQVSDTLGFEYKDGHGVPNKPGVGTNTFPLDLTCSWSRDPIKQFLLYFTNQRPGKDDSLRYLAVCFGTLLMQVLEFVILKDIKRSFQAFVDACADIDSASQDRWGNYSVLKFRREFLANLYGTYLLEYMDIAEFPVDLLSRVQWLGFSDHETEFRLYNMGKVTPDIVTTGIQDIYRGEFEDTSPSPGSLELNLALGMQHFHHEVVSSFTHPLPDRPDGSMSQQVRGYIHDIVKTLVAFRRVYYIIDNGVEDDEFDSILKMLSSDVYEDCVIKTDVIEDELTSKIVFAKGCSPIVRECSSSTSEPERRYIGVDFLRRMNEEGYRGHWNVAFFEVLRHLVPYERHLLDFTDSDLSSCFLQLVSSGSVLDFARQVANCVYDSVRVRGYLHRDFKPDIDSFLDELFPRVNLLLDIGFWTVFNVWDIDEEVRTKVSYAHLHSGKARYDLLSECTSLNTYCDLVVDECIRMVGEDTRSKLAMIRATGHETCAPLVAGYNYVDFHRNLSPDAWSLIERTSLRSCANCGLPPAIPLVCLLCGSTICYLSQCCQRSRQPGILGPLKHIGGRSTKFHPGLLSSIYLREFEAHTRVCGGGQCIFIAPYYCFLLLVDKGRKCMVPSLYSDRYGNKDLHLNVFGPVLLSQTRLTHLINAYSQGRIGHEIINRQKVTSHH</sequence>
<dbReference type="GO" id="GO:0005737">
    <property type="term" value="C:cytoplasm"/>
    <property type="evidence" value="ECO:0007669"/>
    <property type="project" value="TreeGrafter"/>
</dbReference>
<feature type="domain" description="UBR-type" evidence="11">
    <location>
        <begin position="66"/>
        <end position="136"/>
    </location>
</feature>
<keyword evidence="3 10" id="KW-0808">Transferase</keyword>
<dbReference type="InterPro" id="IPR003126">
    <property type="entry name" value="Znf_UBR"/>
</dbReference>
<dbReference type="SMART" id="SM00396">
    <property type="entry name" value="ZnF_UBR1"/>
    <property type="match status" value="1"/>
</dbReference>
<reference evidence="13" key="3">
    <citation type="journal article" date="2021" name="Int. J. Parasitol.">
        <title>Comparative analysis of gene expression between Babesia bovis blood stages and kinetes allowed by improved genome annotation.</title>
        <authorList>
            <person name="Ueti M.W."/>
            <person name="Johnson W.C."/>
            <person name="Kappmeyer L.S."/>
            <person name="Herndon D.R."/>
            <person name="Mousel M.R."/>
            <person name="Reif K.E."/>
            <person name="Taus N.S."/>
            <person name="Ifeonu O.O."/>
            <person name="Silva J.C."/>
            <person name="Suarez C.E."/>
            <person name="Brayton K.A."/>
        </authorList>
    </citation>
    <scope>NUCLEOTIDE SEQUENCE [LARGE SCALE GENOMIC DNA]</scope>
</reference>
<dbReference type="GO" id="GO:0061630">
    <property type="term" value="F:ubiquitin protein ligase activity"/>
    <property type="evidence" value="ECO:0007669"/>
    <property type="project" value="UniProtKB-UniRule"/>
</dbReference>
<dbReference type="GO" id="GO:0008270">
    <property type="term" value="F:zinc ion binding"/>
    <property type="evidence" value="ECO:0007669"/>
    <property type="project" value="UniProtKB-UniRule"/>
</dbReference>
<dbReference type="STRING" id="5865.A7ASV9"/>
<evidence type="ECO:0000256" key="4">
    <source>
        <dbReference type="ARBA" id="ARBA00022723"/>
    </source>
</evidence>
<dbReference type="KEGG" id="bbo:BBOV_II000600"/>
<dbReference type="UniPathway" id="UPA00143"/>
<dbReference type="Proteomes" id="UP000002173">
    <property type="component" value="Unassembled WGS sequence"/>
</dbReference>
<dbReference type="InterPro" id="IPR039164">
    <property type="entry name" value="UBR1-like"/>
</dbReference>
<feature type="zinc finger region" description="UBR-type" evidence="9">
    <location>
        <begin position="66"/>
        <end position="136"/>
    </location>
</feature>
<evidence type="ECO:0000256" key="6">
    <source>
        <dbReference type="ARBA" id="ARBA00022786"/>
    </source>
</evidence>
<dbReference type="EMBL" id="AAXT01000003">
    <property type="protein sequence ID" value="EDO06020.1"/>
    <property type="molecule type" value="Genomic_DNA"/>
</dbReference>
<dbReference type="GO" id="GO:0071596">
    <property type="term" value="P:ubiquitin-dependent protein catabolic process via the N-end rule pathway"/>
    <property type="evidence" value="ECO:0007669"/>
    <property type="project" value="UniProtKB-UniRule"/>
</dbReference>
<organism evidence="12 13">
    <name type="scientific">Babesia bovis</name>
    <dbReference type="NCBI Taxonomy" id="5865"/>
    <lineage>
        <taxon>Eukaryota</taxon>
        <taxon>Sar</taxon>
        <taxon>Alveolata</taxon>
        <taxon>Apicomplexa</taxon>
        <taxon>Aconoidasida</taxon>
        <taxon>Piroplasmida</taxon>
        <taxon>Babesiidae</taxon>
        <taxon>Babesia</taxon>
    </lineage>
</organism>
<dbReference type="PROSITE" id="PS51157">
    <property type="entry name" value="ZF_UBR"/>
    <property type="match status" value="1"/>
</dbReference>
<dbReference type="PANTHER" id="PTHR21497:SF24">
    <property type="entry name" value="E3 UBIQUITIN-PROTEIN LIGASE UBR1"/>
    <property type="match status" value="1"/>
</dbReference>
<reference evidence="13" key="2">
    <citation type="journal article" date="2020" name="Data Brief">
        <title>Transcriptome dataset of Babesia bovis life stages within vertebrate and invertebrate hosts.</title>
        <authorList>
            <person name="Ueti M.W."/>
            <person name="Johnson W.C."/>
            <person name="Kappmeyer L.S."/>
            <person name="Herndon D.R."/>
            <person name="Mousel M.R."/>
            <person name="Reif K.E."/>
            <person name="Taus N.S."/>
            <person name="Ifeonu O.O."/>
            <person name="Silva J.C."/>
            <person name="Suarez C.E."/>
            <person name="Brayton K.A."/>
        </authorList>
    </citation>
    <scope>NUCLEOTIDE SEQUENCE [LARGE SCALE GENOMIC DNA]</scope>
</reference>
<evidence type="ECO:0000256" key="8">
    <source>
        <dbReference type="ARBA" id="ARBA00046341"/>
    </source>
</evidence>
<dbReference type="InterPro" id="IPR044046">
    <property type="entry name" value="E3_ligase_UBR-like_C"/>
</dbReference>
<evidence type="ECO:0000313" key="13">
    <source>
        <dbReference type="Proteomes" id="UP000002173"/>
    </source>
</evidence>
<dbReference type="VEuPathDB" id="PiroplasmaDB:BBOV_II000600"/>
<evidence type="ECO:0000256" key="1">
    <source>
        <dbReference type="ARBA" id="ARBA00000900"/>
    </source>
</evidence>
<dbReference type="FunFam" id="2.10.110.30:FF:000002">
    <property type="entry name" value="Putative e3 ubiquitin-protein ligase ubr3"/>
    <property type="match status" value="1"/>
</dbReference>
<evidence type="ECO:0000256" key="7">
    <source>
        <dbReference type="ARBA" id="ARBA00022833"/>
    </source>
</evidence>
<comment type="caution">
    <text evidence="12">The sequence shown here is derived from an EMBL/GenBank/DDBJ whole genome shotgun (WGS) entry which is preliminary data.</text>
</comment>
<keyword evidence="5 10" id="KW-0863">Zinc-finger</keyword>